<accession>A0ABU0ZPD7</accession>
<keyword evidence="3" id="KW-1185">Reference proteome</keyword>
<reference evidence="2 3" key="1">
    <citation type="submission" date="2023-08" db="EMBL/GenBank/DDBJ databases">
        <title>Phytohabitans sansha sp. nov., isolated from marine sediment.</title>
        <authorList>
            <person name="Zhao Y."/>
            <person name="Yi K."/>
        </authorList>
    </citation>
    <scope>NUCLEOTIDE SEQUENCE [LARGE SCALE GENOMIC DNA]</scope>
    <source>
        <strain evidence="2 3">ZYX-F-186</strain>
    </source>
</reference>
<protein>
    <submittedName>
        <fullName evidence="2">SUKH-3 domain-containing protein</fullName>
    </submittedName>
</protein>
<sequence length="375" mass="39586">MAERFTPPVENALRAAGWYPGRRLPDEELAGLRRAVFARTGVFGGRLRPSVHADRALAEFGGLVVDAGRPGVDLNPRPFALDPALAAASVETLIDAGRALGASLFPIGVEGMDEAVLAIADHGEVLAIDAVGEWSLGATLEAALDTLVTGGQPSPAKPVHERRPDWEPPAPEQLAESAGTPPWPLKRPIGAAFYLPRSPASLHYVWLPDTLTRIGITPAADPASPGSFYADWGGQGCVVRAFDLGSLTVLLLAFELYAFQDQLDAARGQSGAGTDAAPPVARAFSAACAGLSPDLEVAFLHSRRTPDLLEAAVEHEYHVVTMDGESLLDAGFAALYLNGETDYAIAPALAREPREELPILGGNIYLHGSGEQRWG</sequence>
<evidence type="ECO:0000313" key="2">
    <source>
        <dbReference type="EMBL" id="MDQ7907792.1"/>
    </source>
</evidence>
<dbReference type="Proteomes" id="UP001230908">
    <property type="component" value="Unassembled WGS sequence"/>
</dbReference>
<dbReference type="EMBL" id="JAVHUY010000025">
    <property type="protein sequence ID" value="MDQ7907792.1"/>
    <property type="molecule type" value="Genomic_DNA"/>
</dbReference>
<dbReference type="RefSeq" id="WP_308715066.1">
    <property type="nucleotide sequence ID" value="NZ_JAVHUY010000025.1"/>
</dbReference>
<dbReference type="Pfam" id="PF14433">
    <property type="entry name" value="SUKH-3"/>
    <property type="match status" value="1"/>
</dbReference>
<name>A0ABU0ZPD7_9ACTN</name>
<evidence type="ECO:0000313" key="3">
    <source>
        <dbReference type="Proteomes" id="UP001230908"/>
    </source>
</evidence>
<comment type="caution">
    <text evidence="2">The sequence shown here is derived from an EMBL/GenBank/DDBJ whole genome shotgun (WGS) entry which is preliminary data.</text>
</comment>
<organism evidence="2 3">
    <name type="scientific">Phytohabitans maris</name>
    <dbReference type="NCBI Taxonomy" id="3071409"/>
    <lineage>
        <taxon>Bacteria</taxon>
        <taxon>Bacillati</taxon>
        <taxon>Actinomycetota</taxon>
        <taxon>Actinomycetes</taxon>
        <taxon>Micromonosporales</taxon>
        <taxon>Micromonosporaceae</taxon>
    </lineage>
</organism>
<proteinExistence type="predicted"/>
<gene>
    <name evidence="2" type="ORF">RB614_25040</name>
</gene>
<evidence type="ECO:0000256" key="1">
    <source>
        <dbReference type="SAM" id="MobiDB-lite"/>
    </source>
</evidence>
<dbReference type="InterPro" id="IPR025850">
    <property type="entry name" value="SUKH-3"/>
</dbReference>
<feature type="region of interest" description="Disordered" evidence="1">
    <location>
        <begin position="149"/>
        <end position="181"/>
    </location>
</feature>